<dbReference type="AlphaFoldDB" id="A0AAD4INS0"/>
<dbReference type="EMBL" id="SDAM02029575">
    <property type="protein sequence ID" value="KAH6755904.1"/>
    <property type="molecule type" value="Genomic_DNA"/>
</dbReference>
<evidence type="ECO:0000313" key="3">
    <source>
        <dbReference type="Proteomes" id="UP001190926"/>
    </source>
</evidence>
<name>A0AAD4INS0_PERFH</name>
<keyword evidence="3" id="KW-1185">Reference proteome</keyword>
<comment type="caution">
    <text evidence="2">The sequence shown here is derived from an EMBL/GenBank/DDBJ whole genome shotgun (WGS) entry which is preliminary data.</text>
</comment>
<feature type="compositionally biased region" description="Basic residues" evidence="1">
    <location>
        <begin position="76"/>
        <end position="87"/>
    </location>
</feature>
<feature type="compositionally biased region" description="Polar residues" evidence="1">
    <location>
        <begin position="52"/>
        <end position="66"/>
    </location>
</feature>
<protein>
    <submittedName>
        <fullName evidence="2">Glucan synthase-like 8</fullName>
    </submittedName>
</protein>
<evidence type="ECO:0000256" key="1">
    <source>
        <dbReference type="SAM" id="MobiDB-lite"/>
    </source>
</evidence>
<reference evidence="2 3" key="1">
    <citation type="journal article" date="2021" name="Nat. Commun.">
        <title>Incipient diploidization of the medicinal plant Perilla within 10,000 years.</title>
        <authorList>
            <person name="Zhang Y."/>
            <person name="Shen Q."/>
            <person name="Leng L."/>
            <person name="Zhang D."/>
            <person name="Chen S."/>
            <person name="Shi Y."/>
            <person name="Ning Z."/>
            <person name="Chen S."/>
        </authorList>
    </citation>
    <scope>NUCLEOTIDE SEQUENCE [LARGE SCALE GENOMIC DNA]</scope>
    <source>
        <strain evidence="3">cv. PC099</strain>
    </source>
</reference>
<feature type="region of interest" description="Disordered" evidence="1">
    <location>
        <begin position="26"/>
        <end position="87"/>
    </location>
</feature>
<gene>
    <name evidence="2" type="ORF">C2S53_007161</name>
</gene>
<accession>A0AAD4INS0</accession>
<sequence>MPKVYDDWERLVRATVRREELWQLCHEHSRTPSGGSTTSSSSSPKIFRSRVSPLNQQQPELSTSKSETPERSQQKVLKKGKSSMRRSKSIMRLDRWVWTRWLSNSFVPQHHT</sequence>
<evidence type="ECO:0000313" key="2">
    <source>
        <dbReference type="EMBL" id="KAH6755904.1"/>
    </source>
</evidence>
<proteinExistence type="predicted"/>
<feature type="compositionally biased region" description="Low complexity" evidence="1">
    <location>
        <begin position="31"/>
        <end position="44"/>
    </location>
</feature>
<dbReference type="Proteomes" id="UP001190926">
    <property type="component" value="Unassembled WGS sequence"/>
</dbReference>
<organism evidence="2 3">
    <name type="scientific">Perilla frutescens var. hirtella</name>
    <name type="common">Perilla citriodora</name>
    <name type="synonym">Perilla setoyensis</name>
    <dbReference type="NCBI Taxonomy" id="608512"/>
    <lineage>
        <taxon>Eukaryota</taxon>
        <taxon>Viridiplantae</taxon>
        <taxon>Streptophyta</taxon>
        <taxon>Embryophyta</taxon>
        <taxon>Tracheophyta</taxon>
        <taxon>Spermatophyta</taxon>
        <taxon>Magnoliopsida</taxon>
        <taxon>eudicotyledons</taxon>
        <taxon>Gunneridae</taxon>
        <taxon>Pentapetalae</taxon>
        <taxon>asterids</taxon>
        <taxon>lamiids</taxon>
        <taxon>Lamiales</taxon>
        <taxon>Lamiaceae</taxon>
        <taxon>Nepetoideae</taxon>
        <taxon>Elsholtzieae</taxon>
        <taxon>Perilla</taxon>
    </lineage>
</organism>